<dbReference type="EMBL" id="JH001133">
    <property type="protein sequence ID" value="EGV99341.1"/>
    <property type="molecule type" value="Genomic_DNA"/>
</dbReference>
<dbReference type="AlphaFoldDB" id="G3I2H7"/>
<protein>
    <submittedName>
        <fullName evidence="1">Uncharacterized protein</fullName>
    </submittedName>
</protein>
<gene>
    <name evidence="1" type="ORF">I79_017584</name>
</gene>
<dbReference type="Proteomes" id="UP000001075">
    <property type="component" value="Unassembled WGS sequence"/>
</dbReference>
<name>G3I2H7_CRIGR</name>
<accession>G3I2H7</accession>
<proteinExistence type="predicted"/>
<evidence type="ECO:0000313" key="1">
    <source>
        <dbReference type="EMBL" id="EGV99341.1"/>
    </source>
</evidence>
<organism evidence="1 2">
    <name type="scientific">Cricetulus griseus</name>
    <name type="common">Chinese hamster</name>
    <name type="synonym">Cricetulus barabensis griseus</name>
    <dbReference type="NCBI Taxonomy" id="10029"/>
    <lineage>
        <taxon>Eukaryota</taxon>
        <taxon>Metazoa</taxon>
        <taxon>Chordata</taxon>
        <taxon>Craniata</taxon>
        <taxon>Vertebrata</taxon>
        <taxon>Euteleostomi</taxon>
        <taxon>Mammalia</taxon>
        <taxon>Eutheria</taxon>
        <taxon>Euarchontoglires</taxon>
        <taxon>Glires</taxon>
        <taxon>Rodentia</taxon>
        <taxon>Myomorpha</taxon>
        <taxon>Muroidea</taxon>
        <taxon>Cricetidae</taxon>
        <taxon>Cricetinae</taxon>
        <taxon>Cricetulus</taxon>
    </lineage>
</organism>
<dbReference type="InParanoid" id="G3I2H7"/>
<reference evidence="2" key="1">
    <citation type="journal article" date="2011" name="Nat. Biotechnol.">
        <title>The genomic sequence of the Chinese hamster ovary (CHO)-K1 cell line.</title>
        <authorList>
            <person name="Xu X."/>
            <person name="Nagarajan H."/>
            <person name="Lewis N.E."/>
            <person name="Pan S."/>
            <person name="Cai Z."/>
            <person name="Liu X."/>
            <person name="Chen W."/>
            <person name="Xie M."/>
            <person name="Wang W."/>
            <person name="Hammond S."/>
            <person name="Andersen M.R."/>
            <person name="Neff N."/>
            <person name="Passarelli B."/>
            <person name="Koh W."/>
            <person name="Fan H.C."/>
            <person name="Wang J."/>
            <person name="Gui Y."/>
            <person name="Lee K.H."/>
            <person name="Betenbaugh M.J."/>
            <person name="Quake S.R."/>
            <person name="Famili I."/>
            <person name="Palsson B.O."/>
            <person name="Wang J."/>
        </authorList>
    </citation>
    <scope>NUCLEOTIDE SEQUENCE [LARGE SCALE GENOMIC DNA]</scope>
    <source>
        <strain evidence="2">CHO K1 cell line</strain>
    </source>
</reference>
<sequence>MMWACKLPLDPGFRNSVIYIWQVVEDSCSDWSGRKCEKGFVMELPRSTKEVGENLCRNRLII</sequence>
<evidence type="ECO:0000313" key="2">
    <source>
        <dbReference type="Proteomes" id="UP000001075"/>
    </source>
</evidence>